<evidence type="ECO:0000256" key="2">
    <source>
        <dbReference type="SAM" id="Phobius"/>
    </source>
</evidence>
<dbReference type="RefSeq" id="WP_369270562.1">
    <property type="nucleotide sequence ID" value="NZ_CP163432.1"/>
</dbReference>
<name>A0AB39MYL6_9ACTN</name>
<evidence type="ECO:0008006" key="4">
    <source>
        <dbReference type="Google" id="ProtNLM"/>
    </source>
</evidence>
<accession>A0AB39MYL6</accession>
<feature type="region of interest" description="Disordered" evidence="1">
    <location>
        <begin position="122"/>
        <end position="155"/>
    </location>
</feature>
<dbReference type="EMBL" id="CP163432">
    <property type="protein sequence ID" value="XDQ10236.1"/>
    <property type="molecule type" value="Genomic_DNA"/>
</dbReference>
<keyword evidence="2" id="KW-0472">Membrane</keyword>
<proteinExistence type="predicted"/>
<feature type="transmembrane region" description="Helical" evidence="2">
    <location>
        <begin position="89"/>
        <end position="109"/>
    </location>
</feature>
<feature type="region of interest" description="Disordered" evidence="1">
    <location>
        <begin position="1"/>
        <end position="30"/>
    </location>
</feature>
<evidence type="ECO:0000313" key="3">
    <source>
        <dbReference type="EMBL" id="XDQ10236.1"/>
    </source>
</evidence>
<feature type="compositionally biased region" description="Polar residues" evidence="1">
    <location>
        <begin position="1"/>
        <end position="12"/>
    </location>
</feature>
<protein>
    <recommendedName>
        <fullName evidence="4">Transmembrane protein</fullName>
    </recommendedName>
</protein>
<feature type="compositionally biased region" description="Basic and acidic residues" evidence="1">
    <location>
        <begin position="122"/>
        <end position="134"/>
    </location>
</feature>
<organism evidence="3">
    <name type="scientific">Streptomyces sp. R11</name>
    <dbReference type="NCBI Taxonomy" id="3238625"/>
    <lineage>
        <taxon>Bacteria</taxon>
        <taxon>Bacillati</taxon>
        <taxon>Actinomycetota</taxon>
        <taxon>Actinomycetes</taxon>
        <taxon>Kitasatosporales</taxon>
        <taxon>Streptomycetaceae</taxon>
        <taxon>Streptomyces</taxon>
    </lineage>
</organism>
<reference evidence="3" key="1">
    <citation type="submission" date="2024-07" db="EMBL/GenBank/DDBJ databases">
        <authorList>
            <person name="Yu S.T."/>
        </authorList>
    </citation>
    <scope>NUCLEOTIDE SEQUENCE</scope>
    <source>
        <strain evidence="3">R11</strain>
    </source>
</reference>
<dbReference type="AlphaFoldDB" id="A0AB39MYL6"/>
<sequence length="155" mass="16219">MTSPETQTQHVRQTAPPEAGTQGGEKHTGGKVMHLHTAHPRVPIPYVTPGDMFSRDMLSGARKATSTATSAAASTASTAMAMLPSPRKLAFYGVLGGMTAAGAMAWPVAVAVGAATEVITREQAARHHQDHESMARQGTGSEQSEQATESRTRPS</sequence>
<evidence type="ECO:0000256" key="1">
    <source>
        <dbReference type="SAM" id="MobiDB-lite"/>
    </source>
</evidence>
<gene>
    <name evidence="3" type="ORF">AB5J55_11475</name>
</gene>
<keyword evidence="2" id="KW-1133">Transmembrane helix</keyword>
<feature type="compositionally biased region" description="Polar residues" evidence="1">
    <location>
        <begin position="136"/>
        <end position="147"/>
    </location>
</feature>
<keyword evidence="2" id="KW-0812">Transmembrane</keyword>